<keyword evidence="3" id="KW-1185">Reference proteome</keyword>
<feature type="transmembrane region" description="Helical" evidence="1">
    <location>
        <begin position="20"/>
        <end position="44"/>
    </location>
</feature>
<organism evidence="2 3">
    <name type="scientific">Natronoarchaeum mannanilyticum</name>
    <dbReference type="NCBI Taxonomy" id="926360"/>
    <lineage>
        <taxon>Archaea</taxon>
        <taxon>Methanobacteriati</taxon>
        <taxon>Methanobacteriota</taxon>
        <taxon>Stenosarchaea group</taxon>
        <taxon>Halobacteria</taxon>
        <taxon>Halobacteriales</taxon>
        <taxon>Natronoarchaeaceae</taxon>
    </lineage>
</organism>
<dbReference type="InterPro" id="IPR055713">
    <property type="entry name" value="DUF7289"/>
</dbReference>
<sequence>MIRRDADASGSADRGQSNVVGVALLLAIAVIGIGGLTAGIGAVVESNAAAADASSVADGFDAALQPTETTGYREERVAFTGGRLTTEERTLRVLNESGVVATVAVDALVYESGDRRVAYEAGAVVRGRSGNSWLHDDPPITASEGEGGVLVVGASALNASDGTTTGAVGQSVELSTNVSHDRRALGNDSYRVAIETTTPGAWKRHFEDSAGVASASGRQFPGDDHQSVVATYRGDRTAYLVVHDMRLEVGP</sequence>
<comment type="caution">
    <text evidence="2">The sequence shown here is derived from an EMBL/GenBank/DDBJ whole genome shotgun (WGS) entry which is preliminary data.</text>
</comment>
<dbReference type="EMBL" id="BAAADV010000001">
    <property type="protein sequence ID" value="GAA0663109.1"/>
    <property type="molecule type" value="Genomic_DNA"/>
</dbReference>
<keyword evidence="1" id="KW-1133">Transmembrane helix</keyword>
<protein>
    <recommendedName>
        <fullName evidence="4">Flagellin</fullName>
    </recommendedName>
</protein>
<dbReference type="Pfam" id="PF23960">
    <property type="entry name" value="DUF7289"/>
    <property type="match status" value="1"/>
</dbReference>
<name>A0AAV3T5W6_9EURY</name>
<dbReference type="AlphaFoldDB" id="A0AAV3T5W6"/>
<gene>
    <name evidence="2" type="ORF">GCM10009020_04630</name>
</gene>
<accession>A0AAV3T5W6</accession>
<dbReference type="RefSeq" id="WP_343772228.1">
    <property type="nucleotide sequence ID" value="NZ_BAAADV010000001.1"/>
</dbReference>
<reference evidence="2 3" key="1">
    <citation type="journal article" date="2019" name="Int. J. Syst. Evol. Microbiol.">
        <title>The Global Catalogue of Microorganisms (GCM) 10K type strain sequencing project: providing services to taxonomists for standard genome sequencing and annotation.</title>
        <authorList>
            <consortium name="The Broad Institute Genomics Platform"/>
            <consortium name="The Broad Institute Genome Sequencing Center for Infectious Disease"/>
            <person name="Wu L."/>
            <person name="Ma J."/>
        </authorList>
    </citation>
    <scope>NUCLEOTIDE SEQUENCE [LARGE SCALE GENOMIC DNA]</scope>
    <source>
        <strain evidence="2 3">JCM 16328</strain>
    </source>
</reference>
<evidence type="ECO:0000256" key="1">
    <source>
        <dbReference type="SAM" id="Phobius"/>
    </source>
</evidence>
<proteinExistence type="predicted"/>
<dbReference type="Proteomes" id="UP001500420">
    <property type="component" value="Unassembled WGS sequence"/>
</dbReference>
<evidence type="ECO:0000313" key="2">
    <source>
        <dbReference type="EMBL" id="GAA0663109.1"/>
    </source>
</evidence>
<evidence type="ECO:0008006" key="4">
    <source>
        <dbReference type="Google" id="ProtNLM"/>
    </source>
</evidence>
<keyword evidence="1" id="KW-0472">Membrane</keyword>
<keyword evidence="1" id="KW-0812">Transmembrane</keyword>
<evidence type="ECO:0000313" key="3">
    <source>
        <dbReference type="Proteomes" id="UP001500420"/>
    </source>
</evidence>